<dbReference type="InterPro" id="IPR002828">
    <property type="entry name" value="SurE-like_Pase/nucleotidase"/>
</dbReference>
<evidence type="ECO:0000256" key="7">
    <source>
        <dbReference type="ARBA" id="ARBA00022801"/>
    </source>
</evidence>
<dbReference type="Proteomes" id="UP000632740">
    <property type="component" value="Unassembled WGS sequence"/>
</dbReference>
<dbReference type="GO" id="GO:0008253">
    <property type="term" value="F:5'-nucleotidase activity"/>
    <property type="evidence" value="ECO:0007669"/>
    <property type="project" value="UniProtKB-EC"/>
</dbReference>
<dbReference type="AlphaFoldDB" id="A0A919U2K9"/>
<dbReference type="GO" id="GO:0008254">
    <property type="term" value="F:3'-nucleotidase activity"/>
    <property type="evidence" value="ECO:0007669"/>
    <property type="project" value="TreeGrafter"/>
</dbReference>
<gene>
    <name evidence="10" type="primary">surE</name>
    <name evidence="10" type="ORF">Cch01nite_23010</name>
</gene>
<dbReference type="GO" id="GO:0046872">
    <property type="term" value="F:metal ion binding"/>
    <property type="evidence" value="ECO:0007669"/>
    <property type="project" value="UniProtKB-KW"/>
</dbReference>
<sequence length="275" mass="28357">MRVLVTNDDGIDSPGLAVLAQVALDAGHDVVVAAPARESSGASASLLGAEKDGRLLVEARPSPGLPDGVTSFAVRAAPGLIAFVAAYGGFGPKPDLVLSGVNRGANTGHAVLHSGTVGAALSAATHDIPGLAVSIAEQDPRHWETAGWYTRPVLDWIVAHGERNRVLNLNVPDRPVDAVRGLRKAPLASFGAVQARVHELEHGNLQLTYADVEITREPDTDAGLLARGWATLTQLRAPCFDADAALPELPAQTPDGTADRSPGHTPSDASVGSAS</sequence>
<dbReference type="Gene3D" id="3.40.1210.10">
    <property type="entry name" value="Survival protein SurE-like phosphatase/nucleotidase"/>
    <property type="match status" value="1"/>
</dbReference>
<dbReference type="SUPFAM" id="SSF64167">
    <property type="entry name" value="SurE-like"/>
    <property type="match status" value="1"/>
</dbReference>
<feature type="domain" description="Survival protein SurE-like phosphatase/nucleotidase" evidence="9">
    <location>
        <begin position="3"/>
        <end position="186"/>
    </location>
</feature>
<keyword evidence="11" id="KW-1185">Reference proteome</keyword>
<comment type="caution">
    <text evidence="10">The sequence shown here is derived from an EMBL/GenBank/DDBJ whole genome shotgun (WGS) entry which is preliminary data.</text>
</comment>
<protein>
    <recommendedName>
        <fullName evidence="3">5'-nucleotidase</fullName>
        <ecNumber evidence="3">3.1.3.5</ecNumber>
    </recommendedName>
</protein>
<evidence type="ECO:0000256" key="2">
    <source>
        <dbReference type="ARBA" id="ARBA00011062"/>
    </source>
</evidence>
<accession>A0A919U2K9</accession>
<dbReference type="Pfam" id="PF01975">
    <property type="entry name" value="SurE"/>
    <property type="match status" value="1"/>
</dbReference>
<keyword evidence="6" id="KW-0547">Nucleotide-binding</keyword>
<reference evidence="10" key="1">
    <citation type="submission" date="2021-01" db="EMBL/GenBank/DDBJ databases">
        <title>Whole genome shotgun sequence of Cellulomonas chitinilytica NBRC 110799.</title>
        <authorList>
            <person name="Komaki H."/>
            <person name="Tamura T."/>
        </authorList>
    </citation>
    <scope>NUCLEOTIDE SEQUENCE</scope>
    <source>
        <strain evidence="10">NBRC 110799</strain>
    </source>
</reference>
<dbReference type="InterPro" id="IPR036523">
    <property type="entry name" value="SurE-like_sf"/>
</dbReference>
<evidence type="ECO:0000313" key="10">
    <source>
        <dbReference type="EMBL" id="GIG21577.1"/>
    </source>
</evidence>
<name>A0A919U2K9_9CELL</name>
<comment type="catalytic activity">
    <reaction evidence="1">
        <text>a ribonucleoside 5'-phosphate + H2O = a ribonucleoside + phosphate</text>
        <dbReference type="Rhea" id="RHEA:12484"/>
        <dbReference type="ChEBI" id="CHEBI:15377"/>
        <dbReference type="ChEBI" id="CHEBI:18254"/>
        <dbReference type="ChEBI" id="CHEBI:43474"/>
        <dbReference type="ChEBI" id="CHEBI:58043"/>
        <dbReference type="EC" id="3.1.3.5"/>
    </reaction>
</comment>
<dbReference type="PANTHER" id="PTHR30457">
    <property type="entry name" value="5'-NUCLEOTIDASE SURE"/>
    <property type="match status" value="1"/>
</dbReference>
<evidence type="ECO:0000313" key="11">
    <source>
        <dbReference type="Proteomes" id="UP000632740"/>
    </source>
</evidence>
<organism evidence="10 11">
    <name type="scientific">Cellulomonas chitinilytica</name>
    <dbReference type="NCBI Taxonomy" id="398759"/>
    <lineage>
        <taxon>Bacteria</taxon>
        <taxon>Bacillati</taxon>
        <taxon>Actinomycetota</taxon>
        <taxon>Actinomycetes</taxon>
        <taxon>Micrococcales</taxon>
        <taxon>Cellulomonadaceae</taxon>
        <taxon>Cellulomonas</taxon>
    </lineage>
</organism>
<keyword evidence="5" id="KW-0479">Metal-binding</keyword>
<proteinExistence type="inferred from homology"/>
<keyword evidence="7" id="KW-0378">Hydrolase</keyword>
<evidence type="ECO:0000259" key="9">
    <source>
        <dbReference type="Pfam" id="PF01975"/>
    </source>
</evidence>
<evidence type="ECO:0000256" key="8">
    <source>
        <dbReference type="SAM" id="MobiDB-lite"/>
    </source>
</evidence>
<evidence type="ECO:0000256" key="4">
    <source>
        <dbReference type="ARBA" id="ARBA00022490"/>
    </source>
</evidence>
<dbReference type="EMBL" id="BONK01000007">
    <property type="protein sequence ID" value="GIG21577.1"/>
    <property type="molecule type" value="Genomic_DNA"/>
</dbReference>
<dbReference type="RefSeq" id="WP_203753794.1">
    <property type="nucleotide sequence ID" value="NZ_BONK01000007.1"/>
</dbReference>
<evidence type="ECO:0000256" key="3">
    <source>
        <dbReference type="ARBA" id="ARBA00012643"/>
    </source>
</evidence>
<dbReference type="InterPro" id="IPR030048">
    <property type="entry name" value="SurE"/>
</dbReference>
<comment type="similarity">
    <text evidence="2">Belongs to the SurE nucleotidase family.</text>
</comment>
<keyword evidence="4" id="KW-0963">Cytoplasm</keyword>
<dbReference type="PANTHER" id="PTHR30457:SF12">
    <property type="entry name" value="5'_3'-NUCLEOTIDASE SURE"/>
    <property type="match status" value="1"/>
</dbReference>
<feature type="region of interest" description="Disordered" evidence="8">
    <location>
        <begin position="246"/>
        <end position="275"/>
    </location>
</feature>
<dbReference type="GO" id="GO:0004309">
    <property type="term" value="F:exopolyphosphatase activity"/>
    <property type="evidence" value="ECO:0007669"/>
    <property type="project" value="TreeGrafter"/>
</dbReference>
<evidence type="ECO:0000256" key="6">
    <source>
        <dbReference type="ARBA" id="ARBA00022741"/>
    </source>
</evidence>
<evidence type="ECO:0000256" key="1">
    <source>
        <dbReference type="ARBA" id="ARBA00000815"/>
    </source>
</evidence>
<dbReference type="EC" id="3.1.3.5" evidence="3"/>
<dbReference type="GO" id="GO:0000166">
    <property type="term" value="F:nucleotide binding"/>
    <property type="evidence" value="ECO:0007669"/>
    <property type="project" value="UniProtKB-KW"/>
</dbReference>
<evidence type="ECO:0000256" key="5">
    <source>
        <dbReference type="ARBA" id="ARBA00022723"/>
    </source>
</evidence>